<evidence type="ECO:0000313" key="3">
    <source>
        <dbReference type="EMBL" id="RYC12217.1"/>
    </source>
</evidence>
<comment type="caution">
    <text evidence="3">The sequence shown here is derived from an EMBL/GenBank/DDBJ whole genome shotgun (WGS) entry which is preliminary data.</text>
</comment>
<evidence type="ECO:0000259" key="2">
    <source>
        <dbReference type="Pfam" id="PF09832"/>
    </source>
</evidence>
<feature type="signal peptide" evidence="1">
    <location>
        <begin position="1"/>
        <end position="28"/>
    </location>
</feature>
<dbReference type="Proteomes" id="UP000291088">
    <property type="component" value="Unassembled WGS sequence"/>
</dbReference>
<dbReference type="RefSeq" id="WP_129332644.1">
    <property type="nucleotide sequence ID" value="NZ_SDVB01000238.1"/>
</dbReference>
<dbReference type="AlphaFoldDB" id="A0A4V1RQA9"/>
<proteinExistence type="predicted"/>
<protein>
    <submittedName>
        <fullName evidence="3">DUF2059 domain-containing protein</fullName>
    </submittedName>
</protein>
<gene>
    <name evidence="3" type="ORF">EUU22_14290</name>
</gene>
<keyword evidence="4" id="KW-1185">Reference proteome</keyword>
<dbReference type="Pfam" id="PF09832">
    <property type="entry name" value="DUF2059"/>
    <property type="match status" value="1"/>
</dbReference>
<evidence type="ECO:0000313" key="4">
    <source>
        <dbReference type="Proteomes" id="UP000291088"/>
    </source>
</evidence>
<dbReference type="InterPro" id="IPR018637">
    <property type="entry name" value="DUF2059"/>
</dbReference>
<dbReference type="OrthoDB" id="5510290at2"/>
<reference evidence="3 4" key="1">
    <citation type="submission" date="2019-01" db="EMBL/GenBank/DDBJ databases">
        <authorList>
            <person name="Deng T."/>
        </authorList>
    </citation>
    <scope>NUCLEOTIDE SEQUENCE [LARGE SCALE GENOMIC DNA]</scope>
    <source>
        <strain evidence="3 4">F8825</strain>
    </source>
</reference>
<feature type="domain" description="DUF2059" evidence="2">
    <location>
        <begin position="95"/>
        <end position="152"/>
    </location>
</feature>
<accession>A0A4V1RQA9</accession>
<keyword evidence="1" id="KW-0732">Signal</keyword>
<feature type="chain" id="PRO_5020769078" evidence="1">
    <location>
        <begin position="29"/>
        <end position="181"/>
    </location>
</feature>
<evidence type="ECO:0000256" key="1">
    <source>
        <dbReference type="SAM" id="SignalP"/>
    </source>
</evidence>
<dbReference type="EMBL" id="SDVB01000238">
    <property type="protein sequence ID" value="RYC12217.1"/>
    <property type="molecule type" value="Genomic_DNA"/>
</dbReference>
<organism evidence="3 4">
    <name type="scientific">Ciceribacter ferrooxidans</name>
    <dbReference type="NCBI Taxonomy" id="2509717"/>
    <lineage>
        <taxon>Bacteria</taxon>
        <taxon>Pseudomonadati</taxon>
        <taxon>Pseudomonadota</taxon>
        <taxon>Alphaproteobacteria</taxon>
        <taxon>Hyphomicrobiales</taxon>
        <taxon>Rhizobiaceae</taxon>
        <taxon>Ciceribacter</taxon>
    </lineage>
</organism>
<sequence length="181" mass="19169">MIKYSGFGRLASAAVVLGGLMLGASAKAQDISPEHLQAARTAITVLGVTDRFDNILPAVADRLKTQLIQAYPNLQDQIYGEVDKQALSLAARRGDLEKEAAMVYAKAFTAEELKVISDFYSSDAGKKLLKDGPIATRELMKAADIWTAGVARDLEKQTNDALLSVVGAQAPAADPAAAPKP</sequence>
<name>A0A4V1RQA9_9HYPH</name>